<organism evidence="1 2">
    <name type="scientific">Portunus trituberculatus</name>
    <name type="common">Swimming crab</name>
    <name type="synonym">Neptunus trituberculatus</name>
    <dbReference type="NCBI Taxonomy" id="210409"/>
    <lineage>
        <taxon>Eukaryota</taxon>
        <taxon>Metazoa</taxon>
        <taxon>Ecdysozoa</taxon>
        <taxon>Arthropoda</taxon>
        <taxon>Crustacea</taxon>
        <taxon>Multicrustacea</taxon>
        <taxon>Malacostraca</taxon>
        <taxon>Eumalacostraca</taxon>
        <taxon>Eucarida</taxon>
        <taxon>Decapoda</taxon>
        <taxon>Pleocyemata</taxon>
        <taxon>Brachyura</taxon>
        <taxon>Eubrachyura</taxon>
        <taxon>Portunoidea</taxon>
        <taxon>Portunidae</taxon>
        <taxon>Portuninae</taxon>
        <taxon>Portunus</taxon>
    </lineage>
</organism>
<gene>
    <name evidence="1" type="ORF">E2C01_054482</name>
</gene>
<dbReference type="EMBL" id="VSRR010017517">
    <property type="protein sequence ID" value="MPC60438.1"/>
    <property type="molecule type" value="Genomic_DNA"/>
</dbReference>
<dbReference type="AlphaFoldDB" id="A0A5B7GTT5"/>
<keyword evidence="2" id="KW-1185">Reference proteome</keyword>
<evidence type="ECO:0000313" key="1">
    <source>
        <dbReference type="EMBL" id="MPC60438.1"/>
    </source>
</evidence>
<proteinExistence type="predicted"/>
<protein>
    <submittedName>
        <fullName evidence="1">Uncharacterized protein</fullName>
    </submittedName>
</protein>
<sequence length="69" mass="8133">MLLDFHWPVSARLDLIFGQLLVIEFIKSFGWTLNCRRSEEFELRASTVNGKLWQAFYNVSLCLFLHVVI</sequence>
<comment type="caution">
    <text evidence="1">The sequence shown here is derived from an EMBL/GenBank/DDBJ whole genome shotgun (WGS) entry which is preliminary data.</text>
</comment>
<name>A0A5B7GTT5_PORTR</name>
<accession>A0A5B7GTT5</accession>
<dbReference type="Proteomes" id="UP000324222">
    <property type="component" value="Unassembled WGS sequence"/>
</dbReference>
<evidence type="ECO:0000313" key="2">
    <source>
        <dbReference type="Proteomes" id="UP000324222"/>
    </source>
</evidence>
<reference evidence="1 2" key="1">
    <citation type="submission" date="2019-05" db="EMBL/GenBank/DDBJ databases">
        <title>Another draft genome of Portunus trituberculatus and its Hox gene families provides insights of decapod evolution.</title>
        <authorList>
            <person name="Jeong J.-H."/>
            <person name="Song I."/>
            <person name="Kim S."/>
            <person name="Choi T."/>
            <person name="Kim D."/>
            <person name="Ryu S."/>
            <person name="Kim W."/>
        </authorList>
    </citation>
    <scope>NUCLEOTIDE SEQUENCE [LARGE SCALE GENOMIC DNA]</scope>
    <source>
        <tissue evidence="1">Muscle</tissue>
    </source>
</reference>